<keyword evidence="6" id="KW-0175">Coiled coil</keyword>
<dbReference type="GO" id="GO:0003700">
    <property type="term" value="F:DNA-binding transcription factor activity"/>
    <property type="evidence" value="ECO:0007669"/>
    <property type="project" value="InterPro"/>
</dbReference>
<evidence type="ECO:0000256" key="2">
    <source>
        <dbReference type="ARBA" id="ARBA00023015"/>
    </source>
</evidence>
<dbReference type="InterPro" id="IPR036576">
    <property type="entry name" value="WRKY_dom_sf"/>
</dbReference>
<dbReference type="GO" id="GO:0005634">
    <property type="term" value="C:nucleus"/>
    <property type="evidence" value="ECO:0007669"/>
    <property type="project" value="UniProtKB-SubCell"/>
</dbReference>
<dbReference type="Proteomes" id="UP000593562">
    <property type="component" value="Unassembled WGS sequence"/>
</dbReference>
<comment type="caution">
    <text evidence="8">The sequence shown here is derived from an EMBL/GenBank/DDBJ whole genome shotgun (WGS) entry which is preliminary data.</text>
</comment>
<keyword evidence="5" id="KW-0539">Nucleus</keyword>
<evidence type="ECO:0000256" key="5">
    <source>
        <dbReference type="ARBA" id="ARBA00023242"/>
    </source>
</evidence>
<name>A0A7J7C2N5_TRIWF</name>
<dbReference type="EMBL" id="JAAARO010000021">
    <property type="protein sequence ID" value="KAF5728414.1"/>
    <property type="molecule type" value="Genomic_DNA"/>
</dbReference>
<dbReference type="InterPro" id="IPR003657">
    <property type="entry name" value="WRKY_dom"/>
</dbReference>
<keyword evidence="2" id="KW-0805">Transcription regulation</keyword>
<feature type="coiled-coil region" evidence="6">
    <location>
        <begin position="58"/>
        <end position="85"/>
    </location>
</feature>
<keyword evidence="3" id="KW-0238">DNA-binding</keyword>
<evidence type="ECO:0000256" key="6">
    <source>
        <dbReference type="SAM" id="Coils"/>
    </source>
</evidence>
<keyword evidence="4" id="KW-0804">Transcription</keyword>
<dbReference type="GO" id="GO:0043565">
    <property type="term" value="F:sequence-specific DNA binding"/>
    <property type="evidence" value="ECO:0007669"/>
    <property type="project" value="InterPro"/>
</dbReference>
<evidence type="ECO:0000259" key="7">
    <source>
        <dbReference type="PROSITE" id="PS50811"/>
    </source>
</evidence>
<dbReference type="FunFam" id="2.20.25.80:FF:000002">
    <property type="entry name" value="probable WRKY transcription factor 31"/>
    <property type="match status" value="1"/>
</dbReference>
<dbReference type="AlphaFoldDB" id="A0A7J7C2N5"/>
<dbReference type="SMART" id="SM00774">
    <property type="entry name" value="WRKY"/>
    <property type="match status" value="1"/>
</dbReference>
<comment type="subcellular location">
    <subcellularLocation>
        <location evidence="1">Nucleus</location>
    </subcellularLocation>
</comment>
<keyword evidence="9" id="KW-1185">Reference proteome</keyword>
<evidence type="ECO:0000256" key="1">
    <source>
        <dbReference type="ARBA" id="ARBA00004123"/>
    </source>
</evidence>
<dbReference type="SUPFAM" id="SSF118290">
    <property type="entry name" value="WRKY DNA-binding domain"/>
    <property type="match status" value="1"/>
</dbReference>
<reference evidence="8 9" key="1">
    <citation type="journal article" date="2020" name="Nat. Commun.">
        <title>Genome of Tripterygium wilfordii and identification of cytochrome P450 involved in triptolide biosynthesis.</title>
        <authorList>
            <person name="Tu L."/>
            <person name="Su P."/>
            <person name="Zhang Z."/>
            <person name="Gao L."/>
            <person name="Wang J."/>
            <person name="Hu T."/>
            <person name="Zhou J."/>
            <person name="Zhang Y."/>
            <person name="Zhao Y."/>
            <person name="Liu Y."/>
            <person name="Song Y."/>
            <person name="Tong Y."/>
            <person name="Lu Y."/>
            <person name="Yang J."/>
            <person name="Xu C."/>
            <person name="Jia M."/>
            <person name="Peters R.J."/>
            <person name="Huang L."/>
            <person name="Gao W."/>
        </authorList>
    </citation>
    <scope>NUCLEOTIDE SEQUENCE [LARGE SCALE GENOMIC DNA]</scope>
    <source>
        <strain evidence="9">cv. XIE 37</strain>
        <tissue evidence="8">Leaf</tissue>
    </source>
</reference>
<accession>A0A7J7C2N5</accession>
<dbReference type="InParanoid" id="A0A7J7C2N5"/>
<gene>
    <name evidence="8" type="ORF">HS088_TW21G00561</name>
</gene>
<protein>
    <submittedName>
        <fullName evidence="8">WRKY transcription factor 6-like</fullName>
    </submittedName>
</protein>
<evidence type="ECO:0000313" key="8">
    <source>
        <dbReference type="EMBL" id="KAF5728414.1"/>
    </source>
</evidence>
<evidence type="ECO:0000256" key="4">
    <source>
        <dbReference type="ARBA" id="ARBA00023163"/>
    </source>
</evidence>
<organism evidence="8 9">
    <name type="scientific">Tripterygium wilfordii</name>
    <name type="common">Thunder God vine</name>
    <dbReference type="NCBI Taxonomy" id="458696"/>
    <lineage>
        <taxon>Eukaryota</taxon>
        <taxon>Viridiplantae</taxon>
        <taxon>Streptophyta</taxon>
        <taxon>Embryophyta</taxon>
        <taxon>Tracheophyta</taxon>
        <taxon>Spermatophyta</taxon>
        <taxon>Magnoliopsida</taxon>
        <taxon>eudicotyledons</taxon>
        <taxon>Gunneridae</taxon>
        <taxon>Pentapetalae</taxon>
        <taxon>rosids</taxon>
        <taxon>fabids</taxon>
        <taxon>Celastrales</taxon>
        <taxon>Celastraceae</taxon>
        <taxon>Tripterygium</taxon>
    </lineage>
</organism>
<feature type="domain" description="WRKY" evidence="7">
    <location>
        <begin position="181"/>
        <end position="247"/>
    </location>
</feature>
<dbReference type="PANTHER" id="PTHR31429:SF81">
    <property type="entry name" value="TRANSCRIPTION FACTOR WRKY FAMILY-RELATED"/>
    <property type="match status" value="1"/>
</dbReference>
<dbReference type="InterPro" id="IPR044810">
    <property type="entry name" value="WRKY_plant"/>
</dbReference>
<dbReference type="PROSITE" id="PS50811">
    <property type="entry name" value="WRKY"/>
    <property type="match status" value="1"/>
</dbReference>
<dbReference type="Pfam" id="PF03106">
    <property type="entry name" value="WRKY"/>
    <property type="match status" value="1"/>
</dbReference>
<sequence length="390" mass="42579">MIGTSVRVKEDKLVPAHHQALDHVNTCLNLSTSNSHGKSILDDGLSRNKENNPKMNEMEILQAELERKRVENQSLKSMLNQVNNDYYTLQLQLVALREDQKSNRHGRIRGGGGFDVARQSFKDLNCDNRGEISCRSGRDVQQESTNKGPMIVDTSRDVLEQNQQNMSMTRRKPRVSVRTRSEASMISDGCQWRKYGQKLAKGNPCPRAYYRCTMASTCPVRKQVQRCALDRTILITTYEGNHNHPLPSAAMAMASTTSVAASTFLSGSMPSGGDHLGLQLMNSNALAETLTLSASAPFPTITLDLTQDHALSPNSVSIPQSSLSNQSKLLLGGLQGIGPPHFSHAQTQVLPDTISSIAADPNFTEALVAALASILGNVHGNNNNSSNTRD</sequence>
<dbReference type="PANTHER" id="PTHR31429">
    <property type="entry name" value="WRKY TRANSCRIPTION FACTOR 36-RELATED"/>
    <property type="match status" value="1"/>
</dbReference>
<proteinExistence type="predicted"/>
<evidence type="ECO:0000256" key="3">
    <source>
        <dbReference type="ARBA" id="ARBA00023125"/>
    </source>
</evidence>
<evidence type="ECO:0000313" key="9">
    <source>
        <dbReference type="Proteomes" id="UP000593562"/>
    </source>
</evidence>
<dbReference type="Gene3D" id="2.20.25.80">
    <property type="entry name" value="WRKY domain"/>
    <property type="match status" value="1"/>
</dbReference>